<keyword evidence="4 5" id="KW-0472">Membrane</keyword>
<evidence type="ECO:0000256" key="3">
    <source>
        <dbReference type="ARBA" id="ARBA00022989"/>
    </source>
</evidence>
<evidence type="ECO:0000256" key="2">
    <source>
        <dbReference type="ARBA" id="ARBA00022692"/>
    </source>
</evidence>
<keyword evidence="2 5" id="KW-0812">Transmembrane</keyword>
<comment type="caution">
    <text evidence="7">The sequence shown here is derived from an EMBL/GenBank/DDBJ whole genome shotgun (WGS) entry which is preliminary data.</text>
</comment>
<proteinExistence type="predicted"/>
<feature type="domain" description="TMEM205-like" evidence="6">
    <location>
        <begin position="6"/>
        <end position="70"/>
    </location>
</feature>
<dbReference type="AlphaFoldDB" id="A0A520MTR2"/>
<dbReference type="Proteomes" id="UP000320146">
    <property type="component" value="Unassembled WGS sequence"/>
</dbReference>
<reference evidence="7 8" key="1">
    <citation type="submission" date="2019-02" db="EMBL/GenBank/DDBJ databases">
        <title>Prokaryotic population dynamics and viral predation in marine succession experiment using metagenomics: the confinement effect.</title>
        <authorList>
            <person name="Haro-Moreno J.M."/>
            <person name="Rodriguez-Valera F."/>
            <person name="Lopez-Perez M."/>
        </authorList>
    </citation>
    <scope>NUCLEOTIDE SEQUENCE [LARGE SCALE GENOMIC DNA]</scope>
    <source>
        <strain evidence="7">MED-G166</strain>
    </source>
</reference>
<feature type="transmembrane region" description="Helical" evidence="5">
    <location>
        <begin position="6"/>
        <end position="30"/>
    </location>
</feature>
<sequence length="127" mass="13962">MDLAILLSGIAAGAILFHTAIIAPTLFKTLGPAEVKIFLRAVFPKLFNLLVFLGIVMLALFFFDMGNIYIALVTIILPLVCGRLVPATNKARDEGNDIAFKRLHTISIVLTVVVLLSNLSWIIHTFR</sequence>
<evidence type="ECO:0000256" key="4">
    <source>
        <dbReference type="ARBA" id="ARBA00023136"/>
    </source>
</evidence>
<evidence type="ECO:0000313" key="8">
    <source>
        <dbReference type="Proteomes" id="UP000320146"/>
    </source>
</evidence>
<protein>
    <recommendedName>
        <fullName evidence="6">TMEM205-like domain-containing protein</fullName>
    </recommendedName>
</protein>
<feature type="transmembrane region" description="Helical" evidence="5">
    <location>
        <begin position="68"/>
        <end position="85"/>
    </location>
</feature>
<name>A0A520MTR2_9GAMM</name>
<dbReference type="Pfam" id="PF13664">
    <property type="entry name" value="DUF4149"/>
    <property type="match status" value="1"/>
</dbReference>
<organism evidence="7 8">
    <name type="scientific">SAR86 cluster bacterium</name>
    <dbReference type="NCBI Taxonomy" id="2030880"/>
    <lineage>
        <taxon>Bacteria</taxon>
        <taxon>Pseudomonadati</taxon>
        <taxon>Pseudomonadota</taxon>
        <taxon>Gammaproteobacteria</taxon>
        <taxon>SAR86 cluster</taxon>
    </lineage>
</organism>
<feature type="transmembrane region" description="Helical" evidence="5">
    <location>
        <begin position="42"/>
        <end position="62"/>
    </location>
</feature>
<accession>A0A520MTR2</accession>
<dbReference type="GO" id="GO:0016020">
    <property type="term" value="C:membrane"/>
    <property type="evidence" value="ECO:0007669"/>
    <property type="project" value="UniProtKB-SubCell"/>
</dbReference>
<evidence type="ECO:0000313" key="7">
    <source>
        <dbReference type="EMBL" id="RZO24599.1"/>
    </source>
</evidence>
<feature type="transmembrane region" description="Helical" evidence="5">
    <location>
        <begin position="106"/>
        <end position="124"/>
    </location>
</feature>
<comment type="subcellular location">
    <subcellularLocation>
        <location evidence="1">Membrane</location>
    </subcellularLocation>
</comment>
<keyword evidence="3 5" id="KW-1133">Transmembrane helix</keyword>
<dbReference type="EMBL" id="SHBL01000005">
    <property type="protein sequence ID" value="RZO24599.1"/>
    <property type="molecule type" value="Genomic_DNA"/>
</dbReference>
<evidence type="ECO:0000259" key="6">
    <source>
        <dbReference type="Pfam" id="PF13664"/>
    </source>
</evidence>
<dbReference type="InterPro" id="IPR025423">
    <property type="entry name" value="TMEM205-like"/>
</dbReference>
<evidence type="ECO:0000256" key="1">
    <source>
        <dbReference type="ARBA" id="ARBA00004370"/>
    </source>
</evidence>
<evidence type="ECO:0000256" key="5">
    <source>
        <dbReference type="SAM" id="Phobius"/>
    </source>
</evidence>
<gene>
    <name evidence="7" type="ORF">EVA99_01250</name>
</gene>